<keyword evidence="5" id="KW-0460">Magnesium</keyword>
<dbReference type="GO" id="GO:0005634">
    <property type="term" value="C:nucleus"/>
    <property type="evidence" value="ECO:0007669"/>
    <property type="project" value="TreeGrafter"/>
</dbReference>
<keyword evidence="4" id="KW-0378">Hydrolase</keyword>
<feature type="compositionally biased region" description="Polar residues" evidence="6">
    <location>
        <begin position="133"/>
        <end position="154"/>
    </location>
</feature>
<dbReference type="Pfam" id="PF03372">
    <property type="entry name" value="Exo_endo_phos"/>
    <property type="match status" value="1"/>
</dbReference>
<evidence type="ECO:0000313" key="8">
    <source>
        <dbReference type="EMBL" id="THU78666.1"/>
    </source>
</evidence>
<name>A0A4S8KS85_DENBC</name>
<comment type="cofactor">
    <cofactor evidence="1">
        <name>Mg(2+)</name>
        <dbReference type="ChEBI" id="CHEBI:18420"/>
    </cofactor>
</comment>
<evidence type="ECO:0000256" key="4">
    <source>
        <dbReference type="ARBA" id="ARBA00022801"/>
    </source>
</evidence>
<feature type="compositionally biased region" description="Low complexity" evidence="6">
    <location>
        <begin position="102"/>
        <end position="118"/>
    </location>
</feature>
<evidence type="ECO:0000256" key="2">
    <source>
        <dbReference type="ARBA" id="ARBA00007092"/>
    </source>
</evidence>
<reference evidence="8 9" key="1">
    <citation type="journal article" date="2019" name="Nat. Ecol. Evol.">
        <title>Megaphylogeny resolves global patterns of mushroom evolution.</title>
        <authorList>
            <person name="Varga T."/>
            <person name="Krizsan K."/>
            <person name="Foldi C."/>
            <person name="Dima B."/>
            <person name="Sanchez-Garcia M."/>
            <person name="Sanchez-Ramirez S."/>
            <person name="Szollosi G.J."/>
            <person name="Szarkandi J.G."/>
            <person name="Papp V."/>
            <person name="Albert L."/>
            <person name="Andreopoulos W."/>
            <person name="Angelini C."/>
            <person name="Antonin V."/>
            <person name="Barry K.W."/>
            <person name="Bougher N.L."/>
            <person name="Buchanan P."/>
            <person name="Buyck B."/>
            <person name="Bense V."/>
            <person name="Catcheside P."/>
            <person name="Chovatia M."/>
            <person name="Cooper J."/>
            <person name="Damon W."/>
            <person name="Desjardin D."/>
            <person name="Finy P."/>
            <person name="Geml J."/>
            <person name="Haridas S."/>
            <person name="Hughes K."/>
            <person name="Justo A."/>
            <person name="Karasinski D."/>
            <person name="Kautmanova I."/>
            <person name="Kiss B."/>
            <person name="Kocsube S."/>
            <person name="Kotiranta H."/>
            <person name="LaButti K.M."/>
            <person name="Lechner B.E."/>
            <person name="Liimatainen K."/>
            <person name="Lipzen A."/>
            <person name="Lukacs Z."/>
            <person name="Mihaltcheva S."/>
            <person name="Morgado L.N."/>
            <person name="Niskanen T."/>
            <person name="Noordeloos M.E."/>
            <person name="Ohm R.A."/>
            <person name="Ortiz-Santana B."/>
            <person name="Ovrebo C."/>
            <person name="Racz N."/>
            <person name="Riley R."/>
            <person name="Savchenko A."/>
            <person name="Shiryaev A."/>
            <person name="Soop K."/>
            <person name="Spirin V."/>
            <person name="Szebenyi C."/>
            <person name="Tomsovsky M."/>
            <person name="Tulloss R.E."/>
            <person name="Uehling J."/>
            <person name="Grigoriev I.V."/>
            <person name="Vagvolgyi C."/>
            <person name="Papp T."/>
            <person name="Martin F.M."/>
            <person name="Miettinen O."/>
            <person name="Hibbett D.S."/>
            <person name="Nagy L.G."/>
        </authorList>
    </citation>
    <scope>NUCLEOTIDE SEQUENCE [LARGE SCALE GENOMIC DNA]</scope>
    <source>
        <strain evidence="8 9">CBS 962.96</strain>
    </source>
</reference>
<feature type="domain" description="Endonuclease/exonuclease/phosphatase" evidence="7">
    <location>
        <begin position="258"/>
        <end position="475"/>
    </location>
</feature>
<dbReference type="GO" id="GO:0008311">
    <property type="term" value="F:double-stranded DNA 3'-5' DNA exonuclease activity"/>
    <property type="evidence" value="ECO:0007669"/>
    <property type="project" value="TreeGrafter"/>
</dbReference>
<dbReference type="AlphaFoldDB" id="A0A4S8KS85"/>
<dbReference type="GO" id="GO:0006284">
    <property type="term" value="P:base-excision repair"/>
    <property type="evidence" value="ECO:0007669"/>
    <property type="project" value="TreeGrafter"/>
</dbReference>
<dbReference type="GO" id="GO:0008081">
    <property type="term" value="F:phosphoric diester hydrolase activity"/>
    <property type="evidence" value="ECO:0007669"/>
    <property type="project" value="TreeGrafter"/>
</dbReference>
<comment type="similarity">
    <text evidence="2">Belongs to the DNA repair enzymes AP/ExoA family.</text>
</comment>
<gene>
    <name evidence="8" type="ORF">K435DRAFT_876384</name>
</gene>
<dbReference type="GO" id="GO:0046872">
    <property type="term" value="F:metal ion binding"/>
    <property type="evidence" value="ECO:0007669"/>
    <property type="project" value="UniProtKB-KW"/>
</dbReference>
<protein>
    <submittedName>
        <fullName evidence="8">DNase I-like protein</fullName>
    </submittedName>
</protein>
<dbReference type="CDD" id="cd09076">
    <property type="entry name" value="L1-EN"/>
    <property type="match status" value="1"/>
</dbReference>
<dbReference type="SUPFAM" id="SSF56219">
    <property type="entry name" value="DNase I-like"/>
    <property type="match status" value="1"/>
</dbReference>
<evidence type="ECO:0000256" key="3">
    <source>
        <dbReference type="ARBA" id="ARBA00022723"/>
    </source>
</evidence>
<accession>A0A4S8KS85</accession>
<evidence type="ECO:0000256" key="6">
    <source>
        <dbReference type="SAM" id="MobiDB-lite"/>
    </source>
</evidence>
<evidence type="ECO:0000256" key="5">
    <source>
        <dbReference type="ARBA" id="ARBA00022842"/>
    </source>
</evidence>
<dbReference type="OrthoDB" id="3264871at2759"/>
<keyword evidence="3" id="KW-0479">Metal-binding</keyword>
<dbReference type="PANTHER" id="PTHR22748:SF26">
    <property type="entry name" value="ENDONUCLEASE_EXONUCLEASE_PHOSPHATASE DOMAIN-CONTAINING PROTEIN"/>
    <property type="match status" value="1"/>
</dbReference>
<proteinExistence type="inferred from homology"/>
<dbReference type="Proteomes" id="UP000297245">
    <property type="component" value="Unassembled WGS sequence"/>
</dbReference>
<dbReference type="InterPro" id="IPR036691">
    <property type="entry name" value="Endo/exonu/phosph_ase_sf"/>
</dbReference>
<dbReference type="Gene3D" id="3.60.10.10">
    <property type="entry name" value="Endonuclease/exonuclease/phosphatase"/>
    <property type="match status" value="1"/>
</dbReference>
<dbReference type="PANTHER" id="PTHR22748">
    <property type="entry name" value="AP ENDONUCLEASE"/>
    <property type="match status" value="1"/>
</dbReference>
<dbReference type="GO" id="GO:0003906">
    <property type="term" value="F:DNA-(apurinic or apyrimidinic site) endonuclease activity"/>
    <property type="evidence" value="ECO:0007669"/>
    <property type="project" value="TreeGrafter"/>
</dbReference>
<dbReference type="InterPro" id="IPR004808">
    <property type="entry name" value="AP_endonuc_1"/>
</dbReference>
<evidence type="ECO:0000256" key="1">
    <source>
        <dbReference type="ARBA" id="ARBA00001946"/>
    </source>
</evidence>
<evidence type="ECO:0000313" key="9">
    <source>
        <dbReference type="Proteomes" id="UP000297245"/>
    </source>
</evidence>
<dbReference type="InterPro" id="IPR005135">
    <property type="entry name" value="Endo/exonuclease/phosphatase"/>
</dbReference>
<keyword evidence="9" id="KW-1185">Reference proteome</keyword>
<feature type="non-terminal residue" evidence="8">
    <location>
        <position position="710"/>
    </location>
</feature>
<sequence length="710" mass="80252">MDLREGPEEDTVVDIEVTTEEVIMIPGVEVPAGAGVAVEGEATLEVPLSLHATSSIQGSNSNILVYDDENGFSLSSSGGDGSSAVTNIPNDRDREIGDSYYFSSSSFPPPTAQTQTTPVSNEVTPHMGILPATNPSLQNIRNTTPPRRSQRIQNQASQPLNIRPPQHINQQHTQQHILQQQDIDLSTHFEYIEDIPDRIRTITDENARNTFNLLRHNYHASSHPRIQKTTRAHLKIGSLNIKGRGARSVYHPEHKWTDIHRILRQEQIGILALQETHLSNEQADEIRNSFYGQRMSFFSSLDPDNPNSAGVAIILNNEITNSENASAIEIIPGRALCVTVPWHTQLRLNILVIYAPNDSSGAKEFWNKLDLLWKSKRLPIPDIMLGDFNFVEDQVDRLPHHADEQHLLEAFTNLRFNLNLKDGWRCTYPDTKSYTYVHTTEASLSRIDRIYLSPEKHNNSRDWQISDVIGQLSDHRLVTFTLHSSNTPHIGPGRYAMKPHSLTNTAFLKEAMALGEQMVNDMEQCINQRTPNNNPQTLWNKWKTQTIEIERKHAKTSVGAKRCKIIKLQQQRKDLLASSNPCPQQVSQLQAQINQLTSQVHRTGKRSVKAKCEVELDLNTKFSASLQKEQKTRNPIYSLKNRDIDSTSRITKSIDMAKAAGEYHASLQAENNLDPNKLNEHIQDVLQFVTKTVPDGEQKEKLIEDIVQTE</sequence>
<evidence type="ECO:0000259" key="7">
    <source>
        <dbReference type="Pfam" id="PF03372"/>
    </source>
</evidence>
<organism evidence="8 9">
    <name type="scientific">Dendrothele bispora (strain CBS 962.96)</name>
    <dbReference type="NCBI Taxonomy" id="1314807"/>
    <lineage>
        <taxon>Eukaryota</taxon>
        <taxon>Fungi</taxon>
        <taxon>Dikarya</taxon>
        <taxon>Basidiomycota</taxon>
        <taxon>Agaricomycotina</taxon>
        <taxon>Agaricomycetes</taxon>
        <taxon>Agaricomycetidae</taxon>
        <taxon>Agaricales</taxon>
        <taxon>Agaricales incertae sedis</taxon>
        <taxon>Dendrothele</taxon>
    </lineage>
</organism>
<dbReference type="EMBL" id="ML180154">
    <property type="protein sequence ID" value="THU78666.1"/>
    <property type="molecule type" value="Genomic_DNA"/>
</dbReference>
<feature type="region of interest" description="Disordered" evidence="6">
    <location>
        <begin position="74"/>
        <end position="154"/>
    </location>
</feature>